<keyword evidence="1" id="KW-0175">Coiled coil</keyword>
<dbReference type="Proteomes" id="UP000010469">
    <property type="component" value="Chromosome"/>
</dbReference>
<evidence type="ECO:0000256" key="1">
    <source>
        <dbReference type="SAM" id="Coils"/>
    </source>
</evidence>
<dbReference type="EMBL" id="CP003378">
    <property type="protein sequence ID" value="AFZ70835.1"/>
    <property type="molecule type" value="Genomic_DNA"/>
</dbReference>
<dbReference type="InParanoid" id="L0ACQ1"/>
<organism evidence="2 3">
    <name type="scientific">Caldisphaera lagunensis (strain DSM 15908 / JCM 11604 / ANMR 0165 / IC-154)</name>
    <dbReference type="NCBI Taxonomy" id="1056495"/>
    <lineage>
        <taxon>Archaea</taxon>
        <taxon>Thermoproteota</taxon>
        <taxon>Thermoprotei</taxon>
        <taxon>Acidilobales</taxon>
        <taxon>Caldisphaeraceae</taxon>
        <taxon>Caldisphaera</taxon>
    </lineage>
</organism>
<dbReference type="eggNOG" id="arCOG13707">
    <property type="taxonomic scope" value="Archaea"/>
</dbReference>
<protein>
    <submittedName>
        <fullName evidence="2">Uncharacterized protein</fullName>
    </submittedName>
</protein>
<dbReference type="KEGG" id="clg:Calag_1113"/>
<gene>
    <name evidence="2" type="ordered locus">Calag_1113</name>
</gene>
<dbReference type="STRING" id="1056495.Calag_1113"/>
<evidence type="ECO:0000313" key="3">
    <source>
        <dbReference type="Proteomes" id="UP000010469"/>
    </source>
</evidence>
<accession>L0ACQ1</accession>
<sequence length="147" mass="17252">MKFLRKKCEDSCETYSIILEQNSERIAQLMQEQISLINNGNVAHNSYLSDKKEETLNELNEIINRLREIRNVISSEVDKYSDFIECCDNKKSDDVELLIAYYLEAGSRKEEEFLKSISNEIDTKEDLVNLRSLIMRIKGNENFKFIL</sequence>
<dbReference type="AlphaFoldDB" id="L0ACQ1"/>
<reference evidence="3" key="1">
    <citation type="submission" date="2012-03" db="EMBL/GenBank/DDBJ databases">
        <title>Complete genome of Caldisphaera lagunensis DSM 15908.</title>
        <authorList>
            <person name="Lucas S."/>
            <person name="Copeland A."/>
            <person name="Lapidus A."/>
            <person name="Glavina del Rio T."/>
            <person name="Dalin E."/>
            <person name="Tice H."/>
            <person name="Bruce D."/>
            <person name="Goodwin L."/>
            <person name="Pitluck S."/>
            <person name="Peters L."/>
            <person name="Mikhailova N."/>
            <person name="Teshima H."/>
            <person name="Kyrpides N."/>
            <person name="Mavromatis K."/>
            <person name="Ivanova N."/>
            <person name="Brettin T."/>
            <person name="Detter J.C."/>
            <person name="Han C."/>
            <person name="Larimer F."/>
            <person name="Land M."/>
            <person name="Hauser L."/>
            <person name="Markowitz V."/>
            <person name="Cheng J.-F."/>
            <person name="Hugenholtz P."/>
            <person name="Woyke T."/>
            <person name="Wu D."/>
            <person name="Spring S."/>
            <person name="Schroeder M."/>
            <person name="Brambilla E."/>
            <person name="Klenk H.-P."/>
            <person name="Eisen J.A."/>
        </authorList>
    </citation>
    <scope>NUCLEOTIDE SEQUENCE [LARGE SCALE GENOMIC DNA]</scope>
    <source>
        <strain evidence="3">DSM 15908 / JCM 11604 / IC-154</strain>
    </source>
</reference>
<name>L0ACQ1_CALLD</name>
<evidence type="ECO:0000313" key="2">
    <source>
        <dbReference type="EMBL" id="AFZ70835.1"/>
    </source>
</evidence>
<keyword evidence="3" id="KW-1185">Reference proteome</keyword>
<dbReference type="HOGENOM" id="CLU_1763781_0_0_2"/>
<proteinExistence type="predicted"/>
<feature type="coiled-coil region" evidence="1">
    <location>
        <begin position="49"/>
        <end position="76"/>
    </location>
</feature>